<dbReference type="InterPro" id="IPR051954">
    <property type="entry name" value="tRNA_methyltransferase_THADA"/>
</dbReference>
<dbReference type="InterPro" id="IPR056842">
    <property type="entry name" value="THADA-like_TPR_C"/>
</dbReference>
<feature type="domain" description="tRNA (32-2'-O)-methyltransferase regulator THADA-like TPR repeats region" evidence="5">
    <location>
        <begin position="498"/>
        <end position="727"/>
    </location>
</feature>
<reference evidence="7" key="1">
    <citation type="journal article" date="2023" name="Front. Mar. Sci.">
        <title>A new Merluccius polli reference genome to investigate the effects of global change in West African waters.</title>
        <authorList>
            <person name="Mateo J.L."/>
            <person name="Blanco-Fernandez C."/>
            <person name="Garcia-Vazquez E."/>
            <person name="Machado-Schiaffino G."/>
        </authorList>
    </citation>
    <scope>NUCLEOTIDE SEQUENCE</scope>
    <source>
        <strain evidence="7">C29</strain>
        <tissue evidence="7">Fin</tissue>
    </source>
</reference>
<evidence type="ECO:0000313" key="8">
    <source>
        <dbReference type="Proteomes" id="UP001174136"/>
    </source>
</evidence>
<evidence type="ECO:0000313" key="7">
    <source>
        <dbReference type="EMBL" id="KAK0150982.1"/>
    </source>
</evidence>
<name>A0AA47P971_MERPO</name>
<evidence type="ECO:0000256" key="1">
    <source>
        <dbReference type="ARBA" id="ARBA00010409"/>
    </source>
</evidence>
<proteinExistence type="inferred from homology"/>
<organism evidence="7 8">
    <name type="scientific">Merluccius polli</name>
    <name type="common">Benguela hake</name>
    <name type="synonym">Merluccius cadenati</name>
    <dbReference type="NCBI Taxonomy" id="89951"/>
    <lineage>
        <taxon>Eukaryota</taxon>
        <taxon>Metazoa</taxon>
        <taxon>Chordata</taxon>
        <taxon>Craniata</taxon>
        <taxon>Vertebrata</taxon>
        <taxon>Euteleostomi</taxon>
        <taxon>Actinopterygii</taxon>
        <taxon>Neopterygii</taxon>
        <taxon>Teleostei</taxon>
        <taxon>Neoteleostei</taxon>
        <taxon>Acanthomorphata</taxon>
        <taxon>Zeiogadaria</taxon>
        <taxon>Gadariae</taxon>
        <taxon>Gadiformes</taxon>
        <taxon>Gadoidei</taxon>
        <taxon>Merlucciidae</taxon>
        <taxon>Merluccius</taxon>
    </lineage>
</organism>
<dbReference type="Proteomes" id="UP001174136">
    <property type="component" value="Unassembled WGS sequence"/>
</dbReference>
<accession>A0AA47P971</accession>
<dbReference type="PANTHER" id="PTHR14387">
    <property type="entry name" value="THADA/DEATH RECEPTOR INTERACTING PROTEIN"/>
    <property type="match status" value="1"/>
</dbReference>
<comment type="caution">
    <text evidence="7">The sequence shown here is derived from an EMBL/GenBank/DDBJ whole genome shotgun (WGS) entry which is preliminary data.</text>
</comment>
<dbReference type="EMBL" id="JAOPHQ010001425">
    <property type="protein sequence ID" value="KAK0150982.1"/>
    <property type="molecule type" value="Genomic_DNA"/>
</dbReference>
<comment type="similarity">
    <text evidence="1">Belongs to the THADA family.</text>
</comment>
<keyword evidence="2" id="KW-0819">tRNA processing</keyword>
<evidence type="ECO:0000256" key="2">
    <source>
        <dbReference type="ARBA" id="ARBA00022694"/>
    </source>
</evidence>
<dbReference type="Pfam" id="PF10350">
    <property type="entry name" value="DUF2428"/>
    <property type="match status" value="1"/>
</dbReference>
<dbReference type="SUPFAM" id="SSF48371">
    <property type="entry name" value="ARM repeat"/>
    <property type="match status" value="2"/>
</dbReference>
<evidence type="ECO:0000256" key="3">
    <source>
        <dbReference type="ARBA" id="ARBA00035625"/>
    </source>
</evidence>
<keyword evidence="8" id="KW-1185">Reference proteome</keyword>
<comment type="function">
    <text evidence="3">Together with methyltransferase FTSJ1, methylates the 2'-O-ribose of nucleotides at position 32 of the anticodon loop of substrate tRNAs.</text>
</comment>
<gene>
    <name evidence="7" type="primary">THADA_1</name>
    <name evidence="7" type="ORF">N1851_007855</name>
</gene>
<dbReference type="InterPro" id="IPR016024">
    <property type="entry name" value="ARM-type_fold"/>
</dbReference>
<dbReference type="GO" id="GO:0005829">
    <property type="term" value="C:cytosol"/>
    <property type="evidence" value="ECO:0007669"/>
    <property type="project" value="TreeGrafter"/>
</dbReference>
<dbReference type="InterPro" id="IPR019442">
    <property type="entry name" value="THADA/TRM732_DUF2428"/>
</dbReference>
<dbReference type="Pfam" id="PF25151">
    <property type="entry name" value="TPR_Trm732_C"/>
    <property type="match status" value="1"/>
</dbReference>
<dbReference type="PANTHER" id="PTHR14387:SF0">
    <property type="entry name" value="DUF2428 DOMAIN-CONTAINING PROTEIN"/>
    <property type="match status" value="1"/>
</dbReference>
<dbReference type="GO" id="GO:0030488">
    <property type="term" value="P:tRNA methylation"/>
    <property type="evidence" value="ECO:0007669"/>
    <property type="project" value="TreeGrafter"/>
</dbReference>
<dbReference type="Pfam" id="PF25150">
    <property type="entry name" value="TPR_Trm732"/>
    <property type="match status" value="1"/>
</dbReference>
<sequence length="1853" mass="203829">MSSFEDLMTAIVDLIDTEDSPLGDVSTTLKPVISKLSEGSRSTVKRCKERCLEEASQLLKKIPGSRLCGLEEQHLLLLVRLLLAMQLDMANISIACRKLDQMLQHLAKVNHQLVFRETLQCLHCVVHRDQDSTIGRDVWRATFPDLLDKMSQLFPVAFEQDGLRNGTLCYAAIKMFQLLPGEVAPLVWETTAGGPKLQSVLQSLMDVILGQRSNRDTRLLAGTAVAMLINTAPDNGAGGLAASSLLKISGSEPWLLSIGVLRVHCASPGRDGVDRLAVSRGLLMCCRTDILLTPSEDSTKGCLLLADVFCLVCTLCQEKLDCHYYVFEVLTLWLKKAKDSLPAIWEMIGIRLLPDWSNLQQRLIQVIWNNAESPVEGVSEDVRSAFRLLLELYEKDCQRFGDTTKTLYLALLQRVTKLPWEARAKYPLLCALIPYLGADVVLDHYPELPNHLLKCLSTNHLSPCASDLHKCLIQQQRQDLCRASPDAPPTELELANHWARPWLPVLLEALSSKSTLLQTNAFTQLLPATLQAFPGAVQPLMAALEPDTPENLHAWACVLAISRASTGGSPWTLQGDSGLRRLWLALGSADDRVRIAAHNLLCCSPKTKDAPRVQELSAMRVFVLQNLNGESSTFRQHFQAGMKRFLVRIRDSCLQRVRASKVKNKGEDSSAHEGEAILEQGVDFVEWLSLLCYSYLAPGHSYQRKKTALLLLSVLLETCTDTWSPEKKKGQPPVNMSALINWARQREQWDFFCRAKQLTLIGCLEDSTNEIRELSAGLLLRYFPPVFPDNISSLLLERSRLLLCSPRVPQAQMGALMMKVLLQKCPNLQQLWTDQSAGDRRTQGVVRDLVKELERHYLMAKADVLLAARTTPLHGALSTLERCLLEGPDRLCDMVDHSVVVEVLGLLENIALLLLGVLYGAQENGDAPPSFCDMGNAINSLIAQATPGGRGGREEEEECILLSEEHGLLLTCCWVSLKGVGIFLGLLVERLLAESKPDTCLLTTEDLKRASKVFKNIFLKCRHWGAVEGCGVGFIRFCAALLCSGDPEWRDIPAHMLRQGLQVVRSPRPSSVTRRAAGLPMLLLCVASAEEANRSRPLLSHSVGTLLDTARAPLPDNWDQTLDLPQVCAVHTLQALVRGSGLGGAMLQFASDVAILSLTLLRSPCWAMRNAALQLYSSLCSRMLGQRPGGAEDGLVQHGMSAPAFFLHHPALQPFLLGELRGAALDLQGPAGEARLHLHPSLYPILTLLAKLQPSVPEPTRDLSGFLAPLLQLAASPIHSVRVMASKALVATTTPSEYTAILLQLTAQLPQRHDRCCHNRLHGQLLQTKALLDRALSSNRDGSSELEEVVSRVESSYWLATRAQRCPLVQAAYLAVIGTLRALCSQAFLHQLSGTLLHELTKPQHRLQVGSLFYQQTAARFLCVDPVWAGQMWESFSSASPDLKLSLVTWVVEGCGLSTANLQQVIRRELQANLKGVLLSDYVEYRRSYLEALVAAMTTRAPPSTSSLAPHASQADLVEGAELQQCLELLLGDLEAQRGGPELLSQALCAASVLLANSPQGSALHRWCSILESHCSPGTPEVLRAACAEALCLAGNPLLSLAGTEHTDICPDISARLINTCLYLLQDEDQHVRMTAARFASVLRHFTAGGQGRVHLMQVNQEVPFVMDFLLESCWEGPATLGVLLGHLPEPDLPSVLREARETRCSNLYEQDDANVFAEPSVMAAFLLPRLLQMADKCPECPALAQRLRAWASENAPRVLDDVAACTALLPGDTLTDAWLSLLMHSRFHSTMCGLLARAALLLRLLKISSDLRTLADPLTLQHDTQEVLALLGQNGLHFPSTFMEAVAEDWPL</sequence>
<dbReference type="InterPro" id="IPR056843">
    <property type="entry name" value="THADA-like_TPR"/>
</dbReference>
<feature type="domain" description="tRNA (32-2'-O)-methyltransferase regulator THADA-like C-terminal TPR repeats region" evidence="6">
    <location>
        <begin position="1169"/>
        <end position="1331"/>
    </location>
</feature>
<protein>
    <submittedName>
        <fullName evidence="7">Thyroid adenoma-associated</fullName>
    </submittedName>
</protein>
<evidence type="ECO:0000259" key="6">
    <source>
        <dbReference type="Pfam" id="PF25151"/>
    </source>
</evidence>
<evidence type="ECO:0000259" key="5">
    <source>
        <dbReference type="Pfam" id="PF25150"/>
    </source>
</evidence>
<evidence type="ECO:0000259" key="4">
    <source>
        <dbReference type="Pfam" id="PF10350"/>
    </source>
</evidence>
<feature type="domain" description="DUF2428" evidence="4">
    <location>
        <begin position="900"/>
        <end position="1167"/>
    </location>
</feature>